<comment type="similarity">
    <text evidence="2">Belongs to the complex I 23 kDa subunit family.</text>
</comment>
<feature type="domain" description="4Fe-4S ferredoxin-type" evidence="8">
    <location>
        <begin position="95"/>
        <end position="127"/>
    </location>
</feature>
<sequence>VQNLLKFFRTIFLIDLVKGMLVTLKYTPQPAFTFQYPAERRPVAPRFRGVLRLQVEPETGAQTCIVCDQCAKACPDDLIDLGGHREPGLKIKVLDYFDFNLSRCSFCGLCSEVCPTKPIKALIMSEDYELGSYNRDLQILRVDEMYDGLPIENYSR</sequence>
<dbReference type="PROSITE" id="PS51379">
    <property type="entry name" value="4FE4S_FER_2"/>
    <property type="match status" value="2"/>
</dbReference>
<dbReference type="EMBL" id="UINC01017763">
    <property type="protein sequence ID" value="SVA74012.1"/>
    <property type="molecule type" value="Genomic_DNA"/>
</dbReference>
<proteinExistence type="inferred from homology"/>
<dbReference type="Gene3D" id="3.30.70.3270">
    <property type="match status" value="1"/>
</dbReference>
<keyword evidence="7" id="KW-0411">Iron-sulfur</keyword>
<dbReference type="InterPro" id="IPR010226">
    <property type="entry name" value="NADH_quinone_OxRdtase_chainI"/>
</dbReference>
<dbReference type="AlphaFoldDB" id="A0A381YBM0"/>
<dbReference type="SUPFAM" id="SSF54862">
    <property type="entry name" value="4Fe-4S ferredoxins"/>
    <property type="match status" value="1"/>
</dbReference>
<protein>
    <recommendedName>
        <fullName evidence="8">4Fe-4S ferredoxin-type domain-containing protein</fullName>
    </recommendedName>
</protein>
<gene>
    <name evidence="9" type="ORF">METZ01_LOCUS126866</name>
</gene>
<dbReference type="GO" id="GO:0009060">
    <property type="term" value="P:aerobic respiration"/>
    <property type="evidence" value="ECO:0007669"/>
    <property type="project" value="TreeGrafter"/>
</dbReference>
<evidence type="ECO:0000256" key="1">
    <source>
        <dbReference type="ARBA" id="ARBA00001966"/>
    </source>
</evidence>
<keyword evidence="6" id="KW-0408">Iron</keyword>
<comment type="cofactor">
    <cofactor evidence="1">
        <name>[4Fe-4S] cluster</name>
        <dbReference type="ChEBI" id="CHEBI:49883"/>
    </cofactor>
</comment>
<dbReference type="InterPro" id="IPR017900">
    <property type="entry name" value="4Fe4S_Fe_S_CS"/>
</dbReference>
<evidence type="ECO:0000256" key="5">
    <source>
        <dbReference type="ARBA" id="ARBA00022967"/>
    </source>
</evidence>
<evidence type="ECO:0000256" key="4">
    <source>
        <dbReference type="ARBA" id="ARBA00022723"/>
    </source>
</evidence>
<evidence type="ECO:0000259" key="8">
    <source>
        <dbReference type="PROSITE" id="PS51379"/>
    </source>
</evidence>
<accession>A0A381YBM0</accession>
<dbReference type="GO" id="GO:0003954">
    <property type="term" value="F:NADH dehydrogenase activity"/>
    <property type="evidence" value="ECO:0007669"/>
    <property type="project" value="TreeGrafter"/>
</dbReference>
<dbReference type="GO" id="GO:0051539">
    <property type="term" value="F:4 iron, 4 sulfur cluster binding"/>
    <property type="evidence" value="ECO:0007669"/>
    <property type="project" value="UniProtKB-KW"/>
</dbReference>
<evidence type="ECO:0000256" key="3">
    <source>
        <dbReference type="ARBA" id="ARBA00022485"/>
    </source>
</evidence>
<evidence type="ECO:0000313" key="9">
    <source>
        <dbReference type="EMBL" id="SVA74012.1"/>
    </source>
</evidence>
<dbReference type="PANTHER" id="PTHR10849">
    <property type="entry name" value="NADH DEHYDROGENASE UBIQUINONE IRON-SULFUR PROTEIN 8, MITOCHONDRIAL"/>
    <property type="match status" value="1"/>
</dbReference>
<dbReference type="GO" id="GO:0016020">
    <property type="term" value="C:membrane"/>
    <property type="evidence" value="ECO:0007669"/>
    <property type="project" value="InterPro"/>
</dbReference>
<feature type="non-terminal residue" evidence="9">
    <location>
        <position position="1"/>
    </location>
</feature>
<dbReference type="Pfam" id="PF12838">
    <property type="entry name" value="Fer4_7"/>
    <property type="match status" value="1"/>
</dbReference>
<dbReference type="InterPro" id="IPR017896">
    <property type="entry name" value="4Fe4S_Fe-S-bd"/>
</dbReference>
<keyword evidence="5" id="KW-1278">Translocase</keyword>
<feature type="domain" description="4Fe-4S ferredoxin-type" evidence="8">
    <location>
        <begin position="55"/>
        <end position="84"/>
    </location>
</feature>
<dbReference type="HAMAP" id="MF_01351">
    <property type="entry name" value="NDH1_NuoI"/>
    <property type="match status" value="1"/>
</dbReference>
<evidence type="ECO:0000256" key="2">
    <source>
        <dbReference type="ARBA" id="ARBA00010277"/>
    </source>
</evidence>
<evidence type="ECO:0000256" key="7">
    <source>
        <dbReference type="ARBA" id="ARBA00023014"/>
    </source>
</evidence>
<name>A0A381YBM0_9ZZZZ</name>
<evidence type="ECO:0000256" key="6">
    <source>
        <dbReference type="ARBA" id="ARBA00023004"/>
    </source>
</evidence>
<reference evidence="9" key="1">
    <citation type="submission" date="2018-05" db="EMBL/GenBank/DDBJ databases">
        <authorList>
            <person name="Lanie J.A."/>
            <person name="Ng W.-L."/>
            <person name="Kazmierczak K.M."/>
            <person name="Andrzejewski T.M."/>
            <person name="Davidsen T.M."/>
            <person name="Wayne K.J."/>
            <person name="Tettelin H."/>
            <person name="Glass J.I."/>
            <person name="Rusch D."/>
            <person name="Podicherti R."/>
            <person name="Tsui H.-C.T."/>
            <person name="Winkler M.E."/>
        </authorList>
    </citation>
    <scope>NUCLEOTIDE SEQUENCE</scope>
</reference>
<dbReference type="GO" id="GO:0046872">
    <property type="term" value="F:metal ion binding"/>
    <property type="evidence" value="ECO:0007669"/>
    <property type="project" value="UniProtKB-KW"/>
</dbReference>
<keyword evidence="3" id="KW-0004">4Fe-4S</keyword>
<keyword evidence="4" id="KW-0479">Metal-binding</keyword>
<dbReference type="PROSITE" id="PS00198">
    <property type="entry name" value="4FE4S_FER_1"/>
    <property type="match status" value="1"/>
</dbReference>
<dbReference type="PANTHER" id="PTHR10849:SF20">
    <property type="entry name" value="NADH DEHYDROGENASE [UBIQUINONE] IRON-SULFUR PROTEIN 8, MITOCHONDRIAL"/>
    <property type="match status" value="1"/>
</dbReference>
<organism evidence="9">
    <name type="scientific">marine metagenome</name>
    <dbReference type="NCBI Taxonomy" id="408172"/>
    <lineage>
        <taxon>unclassified sequences</taxon>
        <taxon>metagenomes</taxon>
        <taxon>ecological metagenomes</taxon>
    </lineage>
</organism>